<keyword evidence="3" id="KW-0732">Signal</keyword>
<gene>
    <name evidence="6" type="ORF">K8U61_23340</name>
</gene>
<dbReference type="Gene3D" id="3.20.20.80">
    <property type="entry name" value="Glycosidases"/>
    <property type="match status" value="1"/>
</dbReference>
<dbReference type="PANTHER" id="PTHR46959:SF2">
    <property type="entry name" value="SULFOQUINOVOSIDASE"/>
    <property type="match status" value="1"/>
</dbReference>
<dbReference type="PANTHER" id="PTHR46959">
    <property type="entry name" value="SULFOQUINOVOSIDASE"/>
    <property type="match status" value="1"/>
</dbReference>
<name>A0ABS7UKJ8_9ACTN</name>
<dbReference type="SUPFAM" id="SSF51445">
    <property type="entry name" value="(Trans)glycosidases"/>
    <property type="match status" value="1"/>
</dbReference>
<evidence type="ECO:0000259" key="4">
    <source>
        <dbReference type="Pfam" id="PF01055"/>
    </source>
</evidence>
<comment type="caution">
    <text evidence="6">The sequence shown here is derived from an EMBL/GenBank/DDBJ whole genome shotgun (WGS) entry which is preliminary data.</text>
</comment>
<dbReference type="EMBL" id="JAIQZJ010000024">
    <property type="protein sequence ID" value="MBZ5741117.1"/>
    <property type="molecule type" value="Genomic_DNA"/>
</dbReference>
<proteinExistence type="inferred from homology"/>
<organism evidence="6 7">
    <name type="scientific">Nocardioides mangrovi</name>
    <dbReference type="NCBI Taxonomy" id="2874580"/>
    <lineage>
        <taxon>Bacteria</taxon>
        <taxon>Bacillati</taxon>
        <taxon>Actinomycetota</taxon>
        <taxon>Actinomycetes</taxon>
        <taxon>Propionibacteriales</taxon>
        <taxon>Nocardioidaceae</taxon>
        <taxon>Nocardioides</taxon>
    </lineage>
</organism>
<dbReference type="CDD" id="cd06594">
    <property type="entry name" value="GH31_glucosidase_YihQ"/>
    <property type="match status" value="1"/>
</dbReference>
<dbReference type="Pfam" id="PF21365">
    <property type="entry name" value="Glyco_hydro_31_3rd"/>
    <property type="match status" value="1"/>
</dbReference>
<keyword evidence="2 6" id="KW-0326">Glycosidase</keyword>
<evidence type="ECO:0000256" key="2">
    <source>
        <dbReference type="RuleBase" id="RU361185"/>
    </source>
</evidence>
<dbReference type="InterPro" id="IPR044112">
    <property type="entry name" value="YihQ_TIM-like"/>
</dbReference>
<dbReference type="Gene3D" id="2.60.40.1760">
    <property type="entry name" value="glycosyl hydrolase (family 31)"/>
    <property type="match status" value="1"/>
</dbReference>
<sequence length="752" mass="79202">MPARGLPLLPVSLAVAVGLALLPSAADAQRADAFPVDHTDIVAPGTLTVADAAGGTWHAGDLTVTITADAGLAVTTDAGRTVWASPAGQAFVTGGRGTVAWEESRGYFWPTVTYADRLGDQSVDAVTQDGDTVVVTGGLVGESSTEGATYTLTIGPRRAHGASLDLTTDAATPLTSVGLVSGRSDHAAVHGLGEQFTDFDLDGRLLPIVDREQGVGRGEQPITGAADSTNYGAGGTEDMTYAAWPSFLTEDLRGLRLAADAPGSSAFAMADTRDPDAVDLELWSPTMSAQASAAGSPVGLVRAQQAGDTRPALAPWATKGAIIGLQGGTDEVRSELRTLQKAGTKISGVWLQDWTGQRVTSFGSRLWWTWQLDRSRYPGWAGLVSGLRKQGIRVTTYVNPFLVDAAPKGDDSIRNLWAEADAAGYLVRDPDGGPYLLDQGGFDASLVDLTNPQAQEWFAHVIADEVLAHGVSGFMADFAEGLPFDAVLAHGDAADLHNRWPTLWAQTVREGCLLAGKPGCVTWLRSGGLGQAASSPMFWNGDQLVDFSRQDGLASVLLGTFSAGVSGWPLTHSDIGGYTSVQVLAQRSADLLPRWAELQAFGTMMRTHEGNRPAENAQVFSSAASAKTFARMTRLYAALTPYRRTVVDEATRTGVPAVRQGWLVVPGTRAADAETQFFLGAHVLVAPVLSQGATSVRVTFPPGKWEHLLTGKVYAGNRTATVTAPIGTPAAFVKVGDPWAKRLRHRIEAAGL</sequence>
<feature type="chain" id="PRO_5045051523" evidence="3">
    <location>
        <begin position="29"/>
        <end position="752"/>
    </location>
</feature>
<evidence type="ECO:0000259" key="5">
    <source>
        <dbReference type="Pfam" id="PF21365"/>
    </source>
</evidence>
<evidence type="ECO:0000313" key="6">
    <source>
        <dbReference type="EMBL" id="MBZ5741117.1"/>
    </source>
</evidence>
<evidence type="ECO:0000256" key="3">
    <source>
        <dbReference type="SAM" id="SignalP"/>
    </source>
</evidence>
<dbReference type="Gene3D" id="2.60.40.1180">
    <property type="entry name" value="Golgi alpha-mannosidase II"/>
    <property type="match status" value="1"/>
</dbReference>
<reference evidence="6 7" key="1">
    <citation type="submission" date="2021-09" db="EMBL/GenBank/DDBJ databases">
        <title>Whole genome sequence of Nocardioides sp. GBK3QG-3.</title>
        <authorList>
            <person name="Tuo L."/>
        </authorList>
    </citation>
    <scope>NUCLEOTIDE SEQUENCE [LARGE SCALE GENOMIC DNA]</scope>
    <source>
        <strain evidence="6 7">GBK3QG-3</strain>
    </source>
</reference>
<feature type="domain" description="Glycosyl hydrolase family 31 C-terminal" evidence="5">
    <location>
        <begin position="654"/>
        <end position="736"/>
    </location>
</feature>
<dbReference type="RefSeq" id="WP_224125418.1">
    <property type="nucleotide sequence ID" value="NZ_JAIQZJ010000024.1"/>
</dbReference>
<protein>
    <submittedName>
        <fullName evidence="6">Alpha-glucosidase</fullName>
        <ecNumber evidence="6">3.2.1.20</ecNumber>
    </submittedName>
</protein>
<dbReference type="GO" id="GO:0004558">
    <property type="term" value="F:alpha-1,4-glucosidase activity"/>
    <property type="evidence" value="ECO:0007669"/>
    <property type="project" value="UniProtKB-EC"/>
</dbReference>
<dbReference type="NCBIfam" id="NF007746">
    <property type="entry name" value="PRK10426.1"/>
    <property type="match status" value="1"/>
</dbReference>
<dbReference type="InterPro" id="IPR013780">
    <property type="entry name" value="Glyco_hydro_b"/>
</dbReference>
<accession>A0ABS7UKJ8</accession>
<dbReference type="InterPro" id="IPR048395">
    <property type="entry name" value="Glyco_hydro_31_C"/>
</dbReference>
<evidence type="ECO:0000313" key="7">
    <source>
        <dbReference type="Proteomes" id="UP000780875"/>
    </source>
</evidence>
<comment type="similarity">
    <text evidence="1 2">Belongs to the glycosyl hydrolase 31 family.</text>
</comment>
<feature type="domain" description="Glycoside hydrolase family 31 TIM barrel" evidence="4">
    <location>
        <begin position="329"/>
        <end position="642"/>
    </location>
</feature>
<dbReference type="Pfam" id="PF01055">
    <property type="entry name" value="Glyco_hydro_31_2nd"/>
    <property type="match status" value="1"/>
</dbReference>
<dbReference type="EC" id="3.2.1.20" evidence="6"/>
<keyword evidence="7" id="KW-1185">Reference proteome</keyword>
<dbReference type="InterPro" id="IPR017853">
    <property type="entry name" value="GH"/>
</dbReference>
<dbReference type="SUPFAM" id="SSF51011">
    <property type="entry name" value="Glycosyl hydrolase domain"/>
    <property type="match status" value="1"/>
</dbReference>
<dbReference type="InterPro" id="IPR000322">
    <property type="entry name" value="Glyco_hydro_31_TIM"/>
</dbReference>
<evidence type="ECO:0000256" key="1">
    <source>
        <dbReference type="ARBA" id="ARBA00007806"/>
    </source>
</evidence>
<dbReference type="Proteomes" id="UP000780875">
    <property type="component" value="Unassembled WGS sequence"/>
</dbReference>
<keyword evidence="2 6" id="KW-0378">Hydrolase</keyword>
<dbReference type="InterPro" id="IPR052990">
    <property type="entry name" value="Sulfoquinovosidase_GH31"/>
</dbReference>
<feature type="signal peptide" evidence="3">
    <location>
        <begin position="1"/>
        <end position="28"/>
    </location>
</feature>